<comment type="caution">
    <text evidence="2">The sequence shown here is derived from an EMBL/GenBank/DDBJ whole genome shotgun (WGS) entry which is preliminary data.</text>
</comment>
<keyword evidence="3" id="KW-1185">Reference proteome</keyword>
<evidence type="ECO:0000256" key="1">
    <source>
        <dbReference type="SAM" id="MobiDB-lite"/>
    </source>
</evidence>
<protein>
    <submittedName>
        <fullName evidence="2">(African queen) hypothetical protein</fullName>
    </submittedName>
</protein>
<accession>A0A8J2QPI9</accession>
<name>A0A8J2QPI9_9NEOP</name>
<dbReference type="EMBL" id="CAKASE010000057">
    <property type="protein sequence ID" value="CAG9566872.1"/>
    <property type="molecule type" value="Genomic_DNA"/>
</dbReference>
<dbReference type="Proteomes" id="UP000789524">
    <property type="component" value="Unassembled WGS sequence"/>
</dbReference>
<proteinExistence type="predicted"/>
<evidence type="ECO:0000313" key="3">
    <source>
        <dbReference type="Proteomes" id="UP000789524"/>
    </source>
</evidence>
<evidence type="ECO:0000313" key="2">
    <source>
        <dbReference type="EMBL" id="CAG9566872.1"/>
    </source>
</evidence>
<sequence length="80" mass="8948">MLPSLAKEVISCRIWHERFAGSPACVIYEREAAPEPEIAPSPEESRDTRLFPTPAHYKPLQPTTHTNSLIQIAALHSLTK</sequence>
<gene>
    <name evidence="2" type="ORF">DCHRY22_LOCUS7448</name>
</gene>
<dbReference type="AlphaFoldDB" id="A0A8J2QPI9"/>
<reference evidence="2" key="1">
    <citation type="submission" date="2021-09" db="EMBL/GenBank/DDBJ databases">
        <authorList>
            <person name="Martin H S."/>
        </authorList>
    </citation>
    <scope>NUCLEOTIDE SEQUENCE</scope>
</reference>
<organism evidence="2 3">
    <name type="scientific">Danaus chrysippus</name>
    <name type="common">African queen</name>
    <dbReference type="NCBI Taxonomy" id="151541"/>
    <lineage>
        <taxon>Eukaryota</taxon>
        <taxon>Metazoa</taxon>
        <taxon>Ecdysozoa</taxon>
        <taxon>Arthropoda</taxon>
        <taxon>Hexapoda</taxon>
        <taxon>Insecta</taxon>
        <taxon>Pterygota</taxon>
        <taxon>Neoptera</taxon>
        <taxon>Endopterygota</taxon>
        <taxon>Lepidoptera</taxon>
        <taxon>Glossata</taxon>
        <taxon>Ditrysia</taxon>
        <taxon>Papilionoidea</taxon>
        <taxon>Nymphalidae</taxon>
        <taxon>Danainae</taxon>
        <taxon>Danaini</taxon>
        <taxon>Danaina</taxon>
        <taxon>Danaus</taxon>
        <taxon>Anosia</taxon>
    </lineage>
</organism>
<feature type="region of interest" description="Disordered" evidence="1">
    <location>
        <begin position="35"/>
        <end position="54"/>
    </location>
</feature>